<evidence type="ECO:0000259" key="10">
    <source>
        <dbReference type="Pfam" id="PF04316"/>
    </source>
</evidence>
<feature type="compositionally biased region" description="Polar residues" evidence="9">
    <location>
        <begin position="37"/>
        <end position="46"/>
    </location>
</feature>
<keyword evidence="12" id="KW-1185">Reference proteome</keyword>
<dbReference type="SUPFAM" id="SSF101498">
    <property type="entry name" value="Anti-sigma factor FlgM"/>
    <property type="match status" value="1"/>
</dbReference>
<dbReference type="RefSeq" id="WP_169204109.1">
    <property type="nucleotide sequence ID" value="NZ_CP059467.1"/>
</dbReference>
<dbReference type="EMBL" id="WTVP01000093">
    <property type="protein sequence ID" value="NMG17608.1"/>
    <property type="molecule type" value="Genomic_DNA"/>
</dbReference>
<feature type="region of interest" description="Disordered" evidence="9">
    <location>
        <begin position="1"/>
        <end position="53"/>
    </location>
</feature>
<dbReference type="Proteomes" id="UP000633943">
    <property type="component" value="Unassembled WGS sequence"/>
</dbReference>
<evidence type="ECO:0000256" key="7">
    <source>
        <dbReference type="ARBA" id="ARBA00024739"/>
    </source>
</evidence>
<protein>
    <recommendedName>
        <fullName evidence="2">Negative regulator of flagellin synthesis</fullName>
    </recommendedName>
    <alternativeName>
        <fullName evidence="8">Anti-sigma-28 factor</fullName>
    </alternativeName>
</protein>
<evidence type="ECO:0000313" key="11">
    <source>
        <dbReference type="EMBL" id="NMG17608.1"/>
    </source>
</evidence>
<keyword evidence="11" id="KW-0282">Flagellum</keyword>
<accession>A0ABX1NZW7</accession>
<comment type="function">
    <text evidence="7">Responsible for the coupling of flagellin expression to flagellar assembly by preventing expression of the flagellin genes when a component of the middle class of proteins is defective. It negatively regulates flagellar genes by inhibiting the activity of FliA by directly binding to FliA.</text>
</comment>
<evidence type="ECO:0000256" key="4">
    <source>
        <dbReference type="ARBA" id="ARBA00022795"/>
    </source>
</evidence>
<feature type="domain" description="Anti-sigma-28 factor FlgM C-terminal" evidence="10">
    <location>
        <begin position="35"/>
        <end position="88"/>
    </location>
</feature>
<name>A0ABX1NZW7_9RHOO</name>
<keyword evidence="4" id="KW-1005">Bacterial flagellum biogenesis</keyword>
<evidence type="ECO:0000256" key="9">
    <source>
        <dbReference type="SAM" id="MobiDB-lite"/>
    </source>
</evidence>
<dbReference type="Pfam" id="PF04316">
    <property type="entry name" value="FlgM"/>
    <property type="match status" value="1"/>
</dbReference>
<reference evidence="11 12" key="1">
    <citation type="submission" date="2019-12" db="EMBL/GenBank/DDBJ databases">
        <title>Comparative genomics gives insights into the taxonomy of the Azoarcus-Aromatoleum group and reveals separate origins of nif in the plant-associated Azoarcus and non-plant-associated Aromatoleum sub-groups.</title>
        <authorList>
            <person name="Lafos M."/>
            <person name="Maluk M."/>
            <person name="Batista M."/>
            <person name="Junghare M."/>
            <person name="Carmona M."/>
            <person name="Faoro H."/>
            <person name="Cruz L.M."/>
            <person name="Battistoni F."/>
            <person name="De Souza E."/>
            <person name="Pedrosa F."/>
            <person name="Chen W.-M."/>
            <person name="Poole P.S."/>
            <person name="Dixon R.A."/>
            <person name="James E.K."/>
        </authorList>
    </citation>
    <scope>NUCLEOTIDE SEQUENCE [LARGE SCALE GENOMIC DNA]</scope>
    <source>
        <strain evidence="11 12">PbN1</strain>
    </source>
</reference>
<evidence type="ECO:0000313" key="12">
    <source>
        <dbReference type="Proteomes" id="UP000633943"/>
    </source>
</evidence>
<comment type="similarity">
    <text evidence="1">Belongs to the FlgM family.</text>
</comment>
<evidence type="ECO:0000256" key="3">
    <source>
        <dbReference type="ARBA" id="ARBA00022491"/>
    </source>
</evidence>
<keyword evidence="3" id="KW-0678">Repressor</keyword>
<evidence type="ECO:0000256" key="2">
    <source>
        <dbReference type="ARBA" id="ARBA00017823"/>
    </source>
</evidence>
<evidence type="ECO:0000256" key="6">
    <source>
        <dbReference type="ARBA" id="ARBA00023163"/>
    </source>
</evidence>
<evidence type="ECO:0000256" key="1">
    <source>
        <dbReference type="ARBA" id="ARBA00005322"/>
    </source>
</evidence>
<dbReference type="InterPro" id="IPR007412">
    <property type="entry name" value="FlgM"/>
</dbReference>
<dbReference type="NCBIfam" id="TIGR03824">
    <property type="entry name" value="FlgM_jcvi"/>
    <property type="match status" value="1"/>
</dbReference>
<keyword evidence="5" id="KW-0805">Transcription regulation</keyword>
<organism evidence="11 12">
    <name type="scientific">Aromatoleum bremense</name>
    <dbReference type="NCBI Taxonomy" id="76115"/>
    <lineage>
        <taxon>Bacteria</taxon>
        <taxon>Pseudomonadati</taxon>
        <taxon>Pseudomonadota</taxon>
        <taxon>Betaproteobacteria</taxon>
        <taxon>Rhodocyclales</taxon>
        <taxon>Rhodocyclaceae</taxon>
        <taxon>Aromatoleum</taxon>
    </lineage>
</organism>
<evidence type="ECO:0000256" key="5">
    <source>
        <dbReference type="ARBA" id="ARBA00023015"/>
    </source>
</evidence>
<gene>
    <name evidence="11" type="primary">flgM</name>
    <name evidence="11" type="ORF">GPA24_19150</name>
</gene>
<keyword evidence="11" id="KW-0969">Cilium</keyword>
<dbReference type="InterPro" id="IPR035890">
    <property type="entry name" value="Anti-sigma-28_factor_FlgM_sf"/>
</dbReference>
<sequence length="100" mass="10714">MKIEGTPKPAGSVPAAESRPRSQPVASKPVGDDEKVQLSSLSSSLNKAEAAMASTPVVDRGRVNEIRQAISEGRFKVDADRIAEGLIDSVRQILDTRRES</sequence>
<evidence type="ECO:0000256" key="8">
    <source>
        <dbReference type="ARBA" id="ARBA00030117"/>
    </source>
</evidence>
<dbReference type="InterPro" id="IPR031316">
    <property type="entry name" value="FlgM_C"/>
</dbReference>
<comment type="caution">
    <text evidence="11">The sequence shown here is derived from an EMBL/GenBank/DDBJ whole genome shotgun (WGS) entry which is preliminary data.</text>
</comment>
<proteinExistence type="inferred from homology"/>
<keyword evidence="11" id="KW-0966">Cell projection</keyword>
<keyword evidence="6" id="KW-0804">Transcription</keyword>